<evidence type="ECO:0008006" key="3">
    <source>
        <dbReference type="Google" id="ProtNLM"/>
    </source>
</evidence>
<gene>
    <name evidence="1" type="ORF">NGTWS1702_32880</name>
</gene>
<organism evidence="1 2">
    <name type="scientific">Mycolicibacterium cyprinidarum</name>
    <dbReference type="NCBI Taxonomy" id="2860311"/>
    <lineage>
        <taxon>Bacteria</taxon>
        <taxon>Bacillati</taxon>
        <taxon>Actinomycetota</taxon>
        <taxon>Actinomycetes</taxon>
        <taxon>Mycobacteriales</taxon>
        <taxon>Mycobacteriaceae</taxon>
        <taxon>Mycolicibacterium</taxon>
    </lineage>
</organism>
<keyword evidence="2" id="KW-1185">Reference proteome</keyword>
<proteinExistence type="predicted"/>
<protein>
    <recommendedName>
        <fullName evidence="3">DUF559 domain-containing protein</fullName>
    </recommendedName>
</protein>
<accession>A0ABQ4V5L4</accession>
<evidence type="ECO:0000313" key="2">
    <source>
        <dbReference type="Proteomes" id="UP001060504"/>
    </source>
</evidence>
<reference evidence="1 2" key="1">
    <citation type="submission" date="2021-08" db="EMBL/GenBank/DDBJ databases">
        <title>Draft genome sequence of Mycolicibacterium sp. NGTWS1702 strain.</title>
        <authorList>
            <person name="Matsumoto M."/>
            <person name="Tang B.C.C."/>
            <person name="Machida Y."/>
            <person name="Matoyama H."/>
            <person name="Kishihara T."/>
            <person name="Sato S."/>
            <person name="Kondo I."/>
            <person name="Sano M."/>
            <person name="Kato G."/>
        </authorList>
    </citation>
    <scope>NUCLEOTIDE SEQUENCE [LARGE SCALE GENOMIC DNA]</scope>
    <source>
        <strain evidence="1 2">NGTWSNA01</strain>
    </source>
</reference>
<evidence type="ECO:0000313" key="1">
    <source>
        <dbReference type="EMBL" id="GJF09370.1"/>
    </source>
</evidence>
<dbReference type="EMBL" id="BPRH01003444">
    <property type="protein sequence ID" value="GJF09370.1"/>
    <property type="molecule type" value="Genomic_DNA"/>
</dbReference>
<name>A0ABQ4V5L4_9MYCO</name>
<dbReference type="Proteomes" id="UP001060504">
    <property type="component" value="Unassembled WGS sequence"/>
</dbReference>
<sequence length="300" mass="33374">MALAAKRCEVQEVTSLEGPFIGSEALTAGLVKKYQLRSHYRAVLPGVYVPARSEPTLAQRTIAAWLWSGRQGVIAGSAAAALHGAKWIPGDEQIELIWSNARPPAGVSTRRDGLRSGEVQRLRGLPVTTPVRTAFDLGRLTRGEKGVARLDALGNATRFDPGAVLDLARRHAGSPGIPRLRAALQLHDRGAESPQETWLRLLFIRSGYPKPRTQIPVLDHYGRARYYLDMGWEDAMVAVEYDGKHHRERTVFGKDIIRAEFITERRWKRVRVVAGQRPAEILDRVARAWTAGVRTDREIG</sequence>
<comment type="caution">
    <text evidence="1">The sequence shown here is derived from an EMBL/GenBank/DDBJ whole genome shotgun (WGS) entry which is preliminary data.</text>
</comment>